<feature type="region of interest" description="Disordered" evidence="1">
    <location>
        <begin position="1"/>
        <end position="22"/>
    </location>
</feature>
<sequence>MKQQQQKKKKNPKPKSHQSRRDCQSLLQPIFASIGVRIMDDSGGEFVVIDKGTYTYSGYLILNHGLMENPMAVTFLPFKTQEETWDMYERLIESPEPMVRIRQPCISYEDEWLIAVERFETIESYFTKKMNDWKSDASQGNHVADKANWFKYIEQDFTKFFRDVVRLCCDGVDDRRYDYVYTNLEQCLVITTAVGCVKFLPVVDGNENNDADFEKLQKFMSRIIGLPFDMKDVVGDPDFNIPRELASFLYHLSNDNLNYMGPKFLLGAPFTWSVAEKYKFIFILDFQIKGNVILKDKLRTQLEVNQELDNWKSFLVGYPVLFKICDYPRLSGGEIESYRSVVDIVRFCSNVYWDYNTTTTQYYLDRVGIEKELSSAIPNLYVSLFEGLISYARSLLEREPIFDKLITSEELW</sequence>
<accession>A0ABR2TH00</accession>
<proteinExistence type="predicted"/>
<feature type="compositionally biased region" description="Basic residues" evidence="1">
    <location>
        <begin position="1"/>
        <end position="18"/>
    </location>
</feature>
<protein>
    <submittedName>
        <fullName evidence="2">Uncharacterized protein</fullName>
    </submittedName>
</protein>
<reference evidence="2 3" key="1">
    <citation type="journal article" date="2024" name="G3 (Bethesda)">
        <title>Genome assembly of Hibiscus sabdariffa L. provides insights into metabolisms of medicinal natural products.</title>
        <authorList>
            <person name="Kim T."/>
        </authorList>
    </citation>
    <scope>NUCLEOTIDE SEQUENCE [LARGE SCALE GENOMIC DNA]</scope>
    <source>
        <strain evidence="2">TK-2024</strain>
        <tissue evidence="2">Old leaves</tissue>
    </source>
</reference>
<evidence type="ECO:0000256" key="1">
    <source>
        <dbReference type="SAM" id="MobiDB-lite"/>
    </source>
</evidence>
<dbReference type="EMBL" id="JBBPBN010000005">
    <property type="protein sequence ID" value="KAK9036775.1"/>
    <property type="molecule type" value="Genomic_DNA"/>
</dbReference>
<organism evidence="2 3">
    <name type="scientific">Hibiscus sabdariffa</name>
    <name type="common">roselle</name>
    <dbReference type="NCBI Taxonomy" id="183260"/>
    <lineage>
        <taxon>Eukaryota</taxon>
        <taxon>Viridiplantae</taxon>
        <taxon>Streptophyta</taxon>
        <taxon>Embryophyta</taxon>
        <taxon>Tracheophyta</taxon>
        <taxon>Spermatophyta</taxon>
        <taxon>Magnoliopsida</taxon>
        <taxon>eudicotyledons</taxon>
        <taxon>Gunneridae</taxon>
        <taxon>Pentapetalae</taxon>
        <taxon>rosids</taxon>
        <taxon>malvids</taxon>
        <taxon>Malvales</taxon>
        <taxon>Malvaceae</taxon>
        <taxon>Malvoideae</taxon>
        <taxon>Hibiscus</taxon>
    </lineage>
</organism>
<evidence type="ECO:0000313" key="3">
    <source>
        <dbReference type="Proteomes" id="UP001396334"/>
    </source>
</evidence>
<dbReference type="Proteomes" id="UP001396334">
    <property type="component" value="Unassembled WGS sequence"/>
</dbReference>
<name>A0ABR2TH00_9ROSI</name>
<keyword evidence="3" id="KW-1185">Reference proteome</keyword>
<evidence type="ECO:0000313" key="2">
    <source>
        <dbReference type="EMBL" id="KAK9036775.1"/>
    </source>
</evidence>
<gene>
    <name evidence="2" type="ORF">V6N11_021703</name>
</gene>
<comment type="caution">
    <text evidence="2">The sequence shown here is derived from an EMBL/GenBank/DDBJ whole genome shotgun (WGS) entry which is preliminary data.</text>
</comment>